<evidence type="ECO:0000313" key="1">
    <source>
        <dbReference type="EMBL" id="EID52320.1"/>
    </source>
</evidence>
<dbReference type="Proteomes" id="UP000004691">
    <property type="component" value="Unassembled WGS sequence"/>
</dbReference>
<dbReference type="eggNOG" id="ENOG5031CU8">
    <property type="taxonomic scope" value="Bacteria"/>
</dbReference>
<reference evidence="1 2" key="1">
    <citation type="submission" date="2012-01" db="EMBL/GenBank/DDBJ databases">
        <title>Improved High-Quality Draft sequence of Saccharomonospora xinjiangensis XJ-54.</title>
        <authorList>
            <consortium name="US DOE Joint Genome Institute"/>
            <person name="Lucas S."/>
            <person name="Han J."/>
            <person name="Lapidus A."/>
            <person name="Cheng J.-F."/>
            <person name="Goodwin L."/>
            <person name="Pitluck S."/>
            <person name="Peters L."/>
            <person name="Mikhailova N."/>
            <person name="Teshima H."/>
            <person name="Detter J.C."/>
            <person name="Han C."/>
            <person name="Tapia R."/>
            <person name="Land M."/>
            <person name="Hauser L."/>
            <person name="Kyrpides N."/>
            <person name="Ivanova N."/>
            <person name="Pagani I."/>
            <person name="Brambilla E.-M."/>
            <person name="Klenk H.-P."/>
            <person name="Woyke T."/>
        </authorList>
    </citation>
    <scope>NUCLEOTIDE SEQUENCE [LARGE SCALE GENOMIC DNA]</scope>
    <source>
        <strain evidence="1 2">XJ-54</strain>
    </source>
</reference>
<dbReference type="EMBL" id="JH636049">
    <property type="protein sequence ID" value="EID52320.1"/>
    <property type="molecule type" value="Genomic_DNA"/>
</dbReference>
<dbReference type="AlphaFoldDB" id="I0UWR7"/>
<dbReference type="OrthoDB" id="5096160at2"/>
<accession>I0UWR7</accession>
<evidence type="ECO:0000313" key="2">
    <source>
        <dbReference type="Proteomes" id="UP000004691"/>
    </source>
</evidence>
<protein>
    <submittedName>
        <fullName evidence="1">Uncharacterized protein</fullName>
    </submittedName>
</protein>
<organism evidence="1 2">
    <name type="scientific">Saccharomonospora xinjiangensis XJ-54</name>
    <dbReference type="NCBI Taxonomy" id="882086"/>
    <lineage>
        <taxon>Bacteria</taxon>
        <taxon>Bacillati</taxon>
        <taxon>Actinomycetota</taxon>
        <taxon>Actinomycetes</taxon>
        <taxon>Pseudonocardiales</taxon>
        <taxon>Pseudonocardiaceae</taxon>
        <taxon>Saccharomonospora</taxon>
    </lineage>
</organism>
<gene>
    <name evidence="1" type="ORF">SacxiDRAFT_0031</name>
</gene>
<keyword evidence="2" id="KW-1185">Reference proteome</keyword>
<sequence>MDRLLDQLARRLLIQCRPSQAEALAEIAAAHDSGLVITGATPESTVQTLRRRGFDGPILCDANRYAGRRRVSARRGIHPAWCRRQQALGLVALTDSGYLEARDWQGLRTILRAAATQRGAVVAMLPLSARWFATRAVSDALAGEVNTYGVPVAVAVEHPADPFGVQYVLRHFLGLVRATTVPVLLLRCDVSAIGALCHGVHAAAIGTTSGLRHLYPLLTGGRPRFAGVSVFVRHLLSYHRLDTCDTVLAGTPDSSQFWLCDCDICGGTTPARLRAADDPRTVALHHSLHAQLLLHREIFGRPRTPDQLVSSWHETCSHALFVHRQVADHVGRWHTPLHLKTWYAVTDDPLNRADIPRQPARRLHPSPQPSD</sequence>
<name>I0UWR7_9PSEU</name>
<proteinExistence type="predicted"/>
<dbReference type="HOGENOM" id="CLU_723374_0_0_11"/>
<dbReference type="RefSeq" id="WP_006236409.1">
    <property type="nucleotide sequence ID" value="NZ_JH636049.1"/>
</dbReference>